<dbReference type="SUPFAM" id="SSF56436">
    <property type="entry name" value="C-type lectin-like"/>
    <property type="match status" value="1"/>
</dbReference>
<feature type="transmembrane region" description="Helical" evidence="1">
    <location>
        <begin position="40"/>
        <end position="61"/>
    </location>
</feature>
<dbReference type="Pfam" id="PF03781">
    <property type="entry name" value="FGE-sulfatase"/>
    <property type="match status" value="1"/>
</dbReference>
<feature type="domain" description="PEGA" evidence="3">
    <location>
        <begin position="278"/>
        <end position="343"/>
    </location>
</feature>
<gene>
    <name evidence="4" type="ORF">BA177_12095</name>
</gene>
<accession>A0A193LL37</accession>
<dbReference type="STRING" id="1548547.BA177_12095"/>
<dbReference type="PANTHER" id="PTHR23150:SF19">
    <property type="entry name" value="FORMYLGLYCINE-GENERATING ENZYME"/>
    <property type="match status" value="1"/>
</dbReference>
<keyword evidence="1" id="KW-0812">Transmembrane</keyword>
<sequence>MTQPPSAPGAGSGGAEETIAPSAFRRAAEVRPATVAQKRYTWQTAVAVGVALLVGISYLLFSSRSIQFDVYPGPPDRLEVSGGWFQLPLADRLLLREGSYTVHVEKEGYYDVNQSLDVDESPSRTVTIEMRKLPGQLQVTTDPDVDAMVTVNRTMLGRAPYGPLELEPGTHLVTVRADNYLPFDYELTVPGLGIFQLLDVQLVPAWADVSISSEPAGAVVLRGEETLGETPLSIRLNEGSHDLTVVKEGFSAWEGVVDAVANVAQELPLIRLTPANAQLQVNSIPLGANVSVDGRYRGQSPIKLALSPDVDYEIGLSKAGYGSTVRSVRLQAAATQAITVDLTARAGEVTINALPQDAVIYLNGQPRGSGSVTLQLPSAPQQLEVRKDGYETFSRSITPRPGYPQTIQVRLLSDEEVRMRSIATTVSTSQGQVMRRVEPGSFSMGASRSQQGRRANEVIVPVTLTKPFYIGTKEVTNSEFLRFRNTHDSGGDIHASLAGNNNPVTNVSWADAVEYCNWLSRQEGLTPVYEKRFEKWEVVTPLPDGYRLPTEAEWTWAIRYQARSEASVFPWGNRLPPRRDSGNYADQAARELVPTVLPGFNDGFASTAPVGSFPANALGIYDGGGNVAEWVQDYYAVPTPGQTTASEDPLGPKRGAQRVIRGSSWRHAGITELRLSYRDFGTAGRVDVGFRLARSAL</sequence>
<dbReference type="InterPro" id="IPR013229">
    <property type="entry name" value="PEGA"/>
</dbReference>
<dbReference type="AlphaFoldDB" id="A0A193LL37"/>
<keyword evidence="1" id="KW-0472">Membrane</keyword>
<dbReference type="InterPro" id="IPR042095">
    <property type="entry name" value="SUMF_sf"/>
</dbReference>
<dbReference type="Gene3D" id="3.90.1580.10">
    <property type="entry name" value="paralog of FGE (formylglycine-generating enzyme)"/>
    <property type="match status" value="1"/>
</dbReference>
<keyword evidence="5" id="KW-1185">Reference proteome</keyword>
<protein>
    <recommendedName>
        <fullName evidence="6">PEGA domain-containing protein</fullName>
    </recommendedName>
</protein>
<organism evidence="4 5">
    <name type="scientific">Woeseia oceani</name>
    <dbReference type="NCBI Taxonomy" id="1548547"/>
    <lineage>
        <taxon>Bacteria</taxon>
        <taxon>Pseudomonadati</taxon>
        <taxon>Pseudomonadota</taxon>
        <taxon>Gammaproteobacteria</taxon>
        <taxon>Woeseiales</taxon>
        <taxon>Woeseiaceae</taxon>
        <taxon>Woeseia</taxon>
    </lineage>
</organism>
<dbReference type="EMBL" id="CP016268">
    <property type="protein sequence ID" value="ANO53202.1"/>
    <property type="molecule type" value="Genomic_DNA"/>
</dbReference>
<dbReference type="KEGG" id="woc:BA177_12095"/>
<evidence type="ECO:0008006" key="6">
    <source>
        <dbReference type="Google" id="ProtNLM"/>
    </source>
</evidence>
<feature type="domain" description="PEGA" evidence="3">
    <location>
        <begin position="347"/>
        <end position="411"/>
    </location>
</feature>
<dbReference type="GO" id="GO:0120147">
    <property type="term" value="F:formylglycine-generating oxidase activity"/>
    <property type="evidence" value="ECO:0007669"/>
    <property type="project" value="TreeGrafter"/>
</dbReference>
<dbReference type="InterPro" id="IPR016187">
    <property type="entry name" value="CTDL_fold"/>
</dbReference>
<evidence type="ECO:0000259" key="3">
    <source>
        <dbReference type="Pfam" id="PF08308"/>
    </source>
</evidence>
<evidence type="ECO:0000259" key="2">
    <source>
        <dbReference type="Pfam" id="PF03781"/>
    </source>
</evidence>
<keyword evidence="1" id="KW-1133">Transmembrane helix</keyword>
<evidence type="ECO:0000313" key="4">
    <source>
        <dbReference type="EMBL" id="ANO53202.1"/>
    </source>
</evidence>
<evidence type="ECO:0000256" key="1">
    <source>
        <dbReference type="SAM" id="Phobius"/>
    </source>
</evidence>
<feature type="domain" description="PEGA" evidence="3">
    <location>
        <begin position="206"/>
        <end position="263"/>
    </location>
</feature>
<dbReference type="InterPro" id="IPR051043">
    <property type="entry name" value="Sulfatase_Mod_Factor_Kinase"/>
</dbReference>
<name>A0A193LL37_9GAMM</name>
<reference evidence="4 5" key="1">
    <citation type="submission" date="2016-06" db="EMBL/GenBank/DDBJ databases">
        <title>Complete genome sequence of a deep-branching marine Gamma Proteobacterium Woeseia oceani type strain XK5.</title>
        <authorList>
            <person name="Mu D."/>
            <person name="Du Z."/>
        </authorList>
    </citation>
    <scope>NUCLEOTIDE SEQUENCE [LARGE SCALE GENOMIC DNA]</scope>
    <source>
        <strain evidence="4 5">XK5</strain>
    </source>
</reference>
<dbReference type="PANTHER" id="PTHR23150">
    <property type="entry name" value="SULFATASE MODIFYING FACTOR 1, 2"/>
    <property type="match status" value="1"/>
</dbReference>
<proteinExistence type="predicted"/>
<dbReference type="Pfam" id="PF08308">
    <property type="entry name" value="PEGA"/>
    <property type="match status" value="3"/>
</dbReference>
<evidence type="ECO:0000313" key="5">
    <source>
        <dbReference type="Proteomes" id="UP000092695"/>
    </source>
</evidence>
<feature type="domain" description="Sulfatase-modifying factor enzyme-like" evidence="2">
    <location>
        <begin position="434"/>
        <end position="694"/>
    </location>
</feature>
<dbReference type="InterPro" id="IPR005532">
    <property type="entry name" value="SUMF_dom"/>
</dbReference>
<dbReference type="Proteomes" id="UP000092695">
    <property type="component" value="Chromosome"/>
</dbReference>